<accession>A4QM46</accession>
<keyword evidence="1" id="KW-0934">Plastid</keyword>
<reference evidence="1" key="1">
    <citation type="submission" date="2007-04" db="EMBL/GenBank/DDBJ databases">
        <authorList>
            <person name="Noh E.W."/>
            <person name="Lee J.S."/>
            <person name="Choi Y.I."/>
            <person name="Han M.S."/>
            <person name="Yi Y.S."/>
            <person name="Han S.U."/>
        </authorList>
    </citation>
    <scope>NUCLEOTIDE SEQUENCE</scope>
</reference>
<organism evidence="1">
    <name type="scientific">Pinus koraiensis</name>
    <name type="common">Korean pine</name>
    <dbReference type="NCBI Taxonomy" id="88728"/>
    <lineage>
        <taxon>Eukaryota</taxon>
        <taxon>Viridiplantae</taxon>
        <taxon>Streptophyta</taxon>
        <taxon>Embryophyta</taxon>
        <taxon>Tracheophyta</taxon>
        <taxon>Spermatophyta</taxon>
        <taxon>Pinopsida</taxon>
        <taxon>Pinidae</taxon>
        <taxon>Conifers I</taxon>
        <taxon>Pinales</taxon>
        <taxon>Pinaceae</taxon>
        <taxon>Pinus</taxon>
        <taxon>Pinus subgen. Strobus</taxon>
    </lineage>
</organism>
<name>A4QM46_PINKO</name>
<geneLocation type="chloroplast" evidence="1"/>
<dbReference type="AlphaFoldDB" id="A4QM46"/>
<dbReference type="EMBL" id="AY228468">
    <property type="protein sequence ID" value="ABP35383.1"/>
    <property type="molecule type" value="Genomic_DNA"/>
</dbReference>
<sequence>MRRYRFLFFFFYQYKWDQSLHCVLVHTNDKISLSLPAIMYEQNCFKPVPSLAMSK</sequence>
<keyword evidence="1" id="KW-0150">Chloroplast</keyword>
<protein>
    <submittedName>
        <fullName evidence="1">ORF55a</fullName>
    </submittedName>
</protein>
<dbReference type="GeneID" id="5048534"/>
<evidence type="ECO:0000313" key="1">
    <source>
        <dbReference type="EMBL" id="ABP35383.1"/>
    </source>
</evidence>
<proteinExistence type="predicted"/>
<dbReference type="RefSeq" id="YP_001152136.1">
    <property type="nucleotide sequence ID" value="NC_004677.2"/>
</dbReference>